<dbReference type="InterPro" id="IPR000073">
    <property type="entry name" value="AB_hydrolase_1"/>
</dbReference>
<dbReference type="EMBL" id="JAUDUY010000002">
    <property type="protein sequence ID" value="MDM9630576.1"/>
    <property type="molecule type" value="Genomic_DNA"/>
</dbReference>
<feature type="domain" description="AB hydrolase-1" evidence="1">
    <location>
        <begin position="21"/>
        <end position="192"/>
    </location>
</feature>
<accession>A0ABT7WCD1</accession>
<evidence type="ECO:0000313" key="3">
    <source>
        <dbReference type="Proteomes" id="UP001174839"/>
    </source>
</evidence>
<evidence type="ECO:0000259" key="1">
    <source>
        <dbReference type="Pfam" id="PF12697"/>
    </source>
</evidence>
<dbReference type="RefSeq" id="WP_289723945.1">
    <property type="nucleotide sequence ID" value="NZ_JAUDUY010000002.1"/>
</dbReference>
<gene>
    <name evidence="2" type="ORF">QU605_03795</name>
</gene>
<reference evidence="2" key="1">
    <citation type="submission" date="2023-06" db="EMBL/GenBank/DDBJ databases">
        <title>Robiginitalea aurantiacus sp. nov. and Algoriphagus sediminis sp. nov., isolated from coastal sediment.</title>
        <authorList>
            <person name="Zhou Z.Y."/>
            <person name="An J."/>
            <person name="Jia Y.W."/>
            <person name="Du Z.J."/>
        </authorList>
    </citation>
    <scope>NUCLEOTIDE SEQUENCE</scope>
    <source>
        <strain evidence="2">M39</strain>
    </source>
</reference>
<dbReference type="Proteomes" id="UP001174839">
    <property type="component" value="Unassembled WGS sequence"/>
</dbReference>
<sequence length="215" mass="24764">MPGLAASPKIFEYIKLPTSQFEVHYLDWFPPSPQMDLTDYARMMAEKVTHEDPVLVGVSFGGMLIQEMAQFLNPRKLIVISSIKCRKEMPRRLLLARYTSLHKLLPTGVITNLETLTRFAFGDAVRKRLKLYERYLGIRDKEYLNWALDAIVNWEREEPEAGLVHIHGDQDAVFPFAYLGPCLCVKGGTHTMIIHRYKWFNERLPAIILEEAGSI</sequence>
<name>A0ABT7WCD1_9FLAO</name>
<dbReference type="InterPro" id="IPR029058">
    <property type="entry name" value="AB_hydrolase_fold"/>
</dbReference>
<keyword evidence="3" id="KW-1185">Reference proteome</keyword>
<dbReference type="Pfam" id="PF12697">
    <property type="entry name" value="Abhydrolase_6"/>
    <property type="match status" value="1"/>
</dbReference>
<dbReference type="Gene3D" id="3.40.50.1820">
    <property type="entry name" value="alpha/beta hydrolase"/>
    <property type="match status" value="1"/>
</dbReference>
<dbReference type="GO" id="GO:0016787">
    <property type="term" value="F:hydrolase activity"/>
    <property type="evidence" value="ECO:0007669"/>
    <property type="project" value="UniProtKB-KW"/>
</dbReference>
<dbReference type="SUPFAM" id="SSF53474">
    <property type="entry name" value="alpha/beta-Hydrolases"/>
    <property type="match status" value="1"/>
</dbReference>
<proteinExistence type="predicted"/>
<protein>
    <submittedName>
        <fullName evidence="2">Alpha/beta hydrolase</fullName>
    </submittedName>
</protein>
<keyword evidence="2" id="KW-0378">Hydrolase</keyword>
<organism evidence="2 3">
    <name type="scientific">Robiginitalea aurantiaca</name>
    <dbReference type="NCBI Taxonomy" id="3056915"/>
    <lineage>
        <taxon>Bacteria</taxon>
        <taxon>Pseudomonadati</taxon>
        <taxon>Bacteroidota</taxon>
        <taxon>Flavobacteriia</taxon>
        <taxon>Flavobacteriales</taxon>
        <taxon>Flavobacteriaceae</taxon>
        <taxon>Robiginitalea</taxon>
    </lineage>
</organism>
<comment type="caution">
    <text evidence="2">The sequence shown here is derived from an EMBL/GenBank/DDBJ whole genome shotgun (WGS) entry which is preliminary data.</text>
</comment>
<evidence type="ECO:0000313" key="2">
    <source>
        <dbReference type="EMBL" id="MDM9630576.1"/>
    </source>
</evidence>